<keyword evidence="3" id="KW-1185">Reference proteome</keyword>
<proteinExistence type="predicted"/>
<accession>A0ABR1R482</accession>
<reference evidence="2 3" key="1">
    <citation type="submission" date="2023-01" db="EMBL/GenBank/DDBJ databases">
        <title>Analysis of 21 Apiospora genomes using comparative genomics revels a genus with tremendous synthesis potential of carbohydrate active enzymes and secondary metabolites.</title>
        <authorList>
            <person name="Sorensen T."/>
        </authorList>
    </citation>
    <scope>NUCLEOTIDE SEQUENCE [LARGE SCALE GENOMIC DNA]</scope>
    <source>
        <strain evidence="2 3">CBS 20057</strain>
    </source>
</reference>
<evidence type="ECO:0000256" key="1">
    <source>
        <dbReference type="SAM" id="MobiDB-lite"/>
    </source>
</evidence>
<sequence>MDCPPPSKDEWSFGTWSGPSNPNSTTPPTTEPASSPADTNTKSSSSPCTPKVATTNSRIMCSTACSNQRASASTIVYSTSRSPVLPICRRCGIISTRVKFGECSPFIPRPGSSLDRARMLSYRVTGCGSKGVDFSELARIYLEPDPDWDDGTGDGDESDDHLSPTDI</sequence>
<feature type="region of interest" description="Disordered" evidence="1">
    <location>
        <begin position="1"/>
        <end position="51"/>
    </location>
</feature>
<organism evidence="2 3">
    <name type="scientific">Apiospora marii</name>
    <dbReference type="NCBI Taxonomy" id="335849"/>
    <lineage>
        <taxon>Eukaryota</taxon>
        <taxon>Fungi</taxon>
        <taxon>Dikarya</taxon>
        <taxon>Ascomycota</taxon>
        <taxon>Pezizomycotina</taxon>
        <taxon>Sordariomycetes</taxon>
        <taxon>Xylariomycetidae</taxon>
        <taxon>Amphisphaeriales</taxon>
        <taxon>Apiosporaceae</taxon>
        <taxon>Apiospora</taxon>
    </lineage>
</organism>
<evidence type="ECO:0000313" key="3">
    <source>
        <dbReference type="Proteomes" id="UP001396898"/>
    </source>
</evidence>
<feature type="region of interest" description="Disordered" evidence="1">
    <location>
        <begin position="145"/>
        <end position="167"/>
    </location>
</feature>
<gene>
    <name evidence="2" type="ORF">PG991_014612</name>
</gene>
<protein>
    <submittedName>
        <fullName evidence="2">Uncharacterized protein</fullName>
    </submittedName>
</protein>
<feature type="compositionally biased region" description="Polar residues" evidence="1">
    <location>
        <begin position="38"/>
        <end position="51"/>
    </location>
</feature>
<comment type="caution">
    <text evidence="2">The sequence shown here is derived from an EMBL/GenBank/DDBJ whole genome shotgun (WGS) entry which is preliminary data.</text>
</comment>
<feature type="compositionally biased region" description="Acidic residues" evidence="1">
    <location>
        <begin position="145"/>
        <end position="159"/>
    </location>
</feature>
<dbReference type="EMBL" id="JAQQWI010000019">
    <property type="protein sequence ID" value="KAK7998937.1"/>
    <property type="molecule type" value="Genomic_DNA"/>
</dbReference>
<feature type="compositionally biased region" description="Low complexity" evidence="1">
    <location>
        <begin position="19"/>
        <end position="37"/>
    </location>
</feature>
<evidence type="ECO:0000313" key="2">
    <source>
        <dbReference type="EMBL" id="KAK7998937.1"/>
    </source>
</evidence>
<dbReference type="Proteomes" id="UP001396898">
    <property type="component" value="Unassembled WGS sequence"/>
</dbReference>
<name>A0ABR1R482_9PEZI</name>